<evidence type="ECO:0000313" key="2">
    <source>
        <dbReference type="EMBL" id="WIN00023.1"/>
    </source>
</evidence>
<dbReference type="RefSeq" id="WP_284921481.1">
    <property type="nucleotide sequence ID" value="NZ_CP126980.1"/>
</dbReference>
<organism evidence="2 3">
    <name type="scientific">Actinoplanes oblitus</name>
    <dbReference type="NCBI Taxonomy" id="3040509"/>
    <lineage>
        <taxon>Bacteria</taxon>
        <taxon>Bacillati</taxon>
        <taxon>Actinomycetota</taxon>
        <taxon>Actinomycetes</taxon>
        <taxon>Micromonosporales</taxon>
        <taxon>Micromonosporaceae</taxon>
        <taxon>Actinoplanes</taxon>
    </lineage>
</organism>
<sequence>MTTYLAPSPLVPGQTFEAVQALTVQLHDAKEELALLRDSHEQQRAVHEADIALIGGRLRDEATERGWCSIYDRVVQELNQQLTIPLPVRERLFYFDFALAATVTATALTPAGARAKLARTVDQMTARLDHLSGVFPYPPTPADWPIKRRGLTLRALIAIKVNIDVTAADSTTAADRASTIADEAVTAVAALAGVTVEPTGRVRHETAPF</sequence>
<reference evidence="2 3" key="1">
    <citation type="submission" date="2023-06" db="EMBL/GenBank/DDBJ databases">
        <authorList>
            <person name="Yushchuk O."/>
            <person name="Binda E."/>
            <person name="Ruckert-Reed C."/>
            <person name="Fedorenko V."/>
            <person name="Kalinowski J."/>
            <person name="Marinelli F."/>
        </authorList>
    </citation>
    <scope>NUCLEOTIDE SEQUENCE [LARGE SCALE GENOMIC DNA]</scope>
    <source>
        <strain evidence="2 3">NRRL 3884</strain>
    </source>
</reference>
<dbReference type="EMBL" id="CP126980">
    <property type="protein sequence ID" value="WIN00023.1"/>
    <property type="molecule type" value="Genomic_DNA"/>
</dbReference>
<keyword evidence="1" id="KW-0175">Coiled coil</keyword>
<evidence type="ECO:0000313" key="3">
    <source>
        <dbReference type="Proteomes" id="UP001240150"/>
    </source>
</evidence>
<protein>
    <submittedName>
        <fullName evidence="2">Uncharacterized protein</fullName>
    </submittedName>
</protein>
<gene>
    <name evidence="2" type="ORF">ACTOB_003698</name>
</gene>
<keyword evidence="3" id="KW-1185">Reference proteome</keyword>
<dbReference type="Proteomes" id="UP001240150">
    <property type="component" value="Chromosome"/>
</dbReference>
<evidence type="ECO:0000256" key="1">
    <source>
        <dbReference type="SAM" id="Coils"/>
    </source>
</evidence>
<name>A0ABY8WRE8_9ACTN</name>
<proteinExistence type="predicted"/>
<feature type="coiled-coil region" evidence="1">
    <location>
        <begin position="19"/>
        <end position="46"/>
    </location>
</feature>
<accession>A0ABY8WRE8</accession>